<dbReference type="CDD" id="cd01796">
    <property type="entry name" value="Ubl_Ddi1_like"/>
    <property type="match status" value="1"/>
</dbReference>
<dbReference type="InterPro" id="IPR033882">
    <property type="entry name" value="DDI1_N"/>
</dbReference>
<dbReference type="Pfam" id="PF09668">
    <property type="entry name" value="Asp_protease"/>
    <property type="match status" value="1"/>
</dbReference>
<dbReference type="EMBL" id="LT598460">
    <property type="protein sequence ID" value="SCU78314.1"/>
    <property type="molecule type" value="Genomic_DNA"/>
</dbReference>
<comment type="similarity">
    <text evidence="2">Belongs to the DDI1 family.</text>
</comment>
<evidence type="ECO:0000256" key="7">
    <source>
        <dbReference type="ARBA" id="ARBA00022801"/>
    </source>
</evidence>
<evidence type="ECO:0000256" key="5">
    <source>
        <dbReference type="ARBA" id="ARBA00022670"/>
    </source>
</evidence>
<organism evidence="9 10">
    <name type="scientific">Lachancea dasiensis</name>
    <dbReference type="NCBI Taxonomy" id="1072105"/>
    <lineage>
        <taxon>Eukaryota</taxon>
        <taxon>Fungi</taxon>
        <taxon>Dikarya</taxon>
        <taxon>Ascomycota</taxon>
        <taxon>Saccharomycotina</taxon>
        <taxon>Saccharomycetes</taxon>
        <taxon>Saccharomycetales</taxon>
        <taxon>Saccharomycetaceae</taxon>
        <taxon>Lachancea</taxon>
    </lineage>
</organism>
<dbReference type="GO" id="GO:0000149">
    <property type="term" value="F:SNARE binding"/>
    <property type="evidence" value="ECO:0007669"/>
    <property type="project" value="EnsemblFungi"/>
</dbReference>
<evidence type="ECO:0000256" key="6">
    <source>
        <dbReference type="ARBA" id="ARBA00022750"/>
    </source>
</evidence>
<dbReference type="SUPFAM" id="SSF50630">
    <property type="entry name" value="Acid proteases"/>
    <property type="match status" value="1"/>
</dbReference>
<keyword evidence="7" id="KW-0378">Hydrolase</keyword>
<dbReference type="Pfam" id="PF00627">
    <property type="entry name" value="UBA"/>
    <property type="match status" value="1"/>
</dbReference>
<evidence type="ECO:0000259" key="8">
    <source>
        <dbReference type="PROSITE" id="PS50030"/>
    </source>
</evidence>
<dbReference type="OrthoDB" id="1047367at2759"/>
<dbReference type="GO" id="GO:0005886">
    <property type="term" value="C:plasma membrane"/>
    <property type="evidence" value="ECO:0007669"/>
    <property type="project" value="EnsemblFungi"/>
</dbReference>
<name>A0A1G4IPC3_9SACH</name>
<dbReference type="SMART" id="SM00165">
    <property type="entry name" value="UBA"/>
    <property type="match status" value="1"/>
</dbReference>
<evidence type="ECO:0000256" key="3">
    <source>
        <dbReference type="ARBA" id="ARBA00021491"/>
    </source>
</evidence>
<dbReference type="GO" id="GO:0005737">
    <property type="term" value="C:cytoplasm"/>
    <property type="evidence" value="ECO:0007669"/>
    <property type="project" value="UniProtKB-SubCell"/>
</dbReference>
<dbReference type="GO" id="GO:0004190">
    <property type="term" value="F:aspartic-type endopeptidase activity"/>
    <property type="evidence" value="ECO:0007669"/>
    <property type="project" value="UniProtKB-KW"/>
</dbReference>
<dbReference type="GO" id="GO:0043328">
    <property type="term" value="P:protein transport to vacuole involved in ubiquitin-dependent protein catabolic process via the multivesicular body sorting pathway"/>
    <property type="evidence" value="ECO:0007669"/>
    <property type="project" value="EnsemblFungi"/>
</dbReference>
<keyword evidence="6" id="KW-0064">Aspartyl protease</keyword>
<dbReference type="InterPro" id="IPR019103">
    <property type="entry name" value="Peptidase_aspartic_DDI1-type"/>
</dbReference>
<keyword evidence="10" id="KW-1185">Reference proteome</keyword>
<dbReference type="AlphaFoldDB" id="A0A1G4IPC3"/>
<evidence type="ECO:0000313" key="10">
    <source>
        <dbReference type="Proteomes" id="UP000190274"/>
    </source>
</evidence>
<sequence>MRITISNQITDDFLPLDISADMDLNDLVALLELDCGFDRGKHDLWFANQILAVGDTRTLEQLGLVNDELLAIRFKTGAMQSDISRTGNVSDDTIVEQFRQQVAQNSAVRSQLTTSNPEFANIIDDPAAFRERAGPYLLQSMNPQGTHQNPFGIPQREYEQLMQNPDDPANQERINTLISQQEIDEQMRNALEFTPEVFTPVHMLYINLEINGTPVKAFVDSGAQTTIISTKLAQETGLFRLIDKRFQGEAHGVGVQKILGKIHVAQVKIETQHIPCSFTVIDTHVNMLLGLDMLKRHQACIDLKDNVLRIAGVETRFLSEAELPKDFDAKTLEATAASGTNFQAPSQPPVVTQTPLPAGPHRTATREYPVAVVNQLMDLGFSKRDVEAALEQANGNADVAAAILFQ</sequence>
<dbReference type="SUPFAM" id="SSF46934">
    <property type="entry name" value="UBA-like"/>
    <property type="match status" value="1"/>
</dbReference>
<dbReference type="Proteomes" id="UP000190274">
    <property type="component" value="Chromosome A"/>
</dbReference>
<reference evidence="9 10" key="1">
    <citation type="submission" date="2016-03" db="EMBL/GenBank/DDBJ databases">
        <authorList>
            <person name="Devillers H."/>
        </authorList>
    </citation>
    <scope>NUCLEOTIDE SEQUENCE [LARGE SCALE GENOMIC DNA]</scope>
    <source>
        <strain evidence="9">CBS 10888</strain>
    </source>
</reference>
<dbReference type="PROSITE" id="PS50030">
    <property type="entry name" value="UBA"/>
    <property type="match status" value="1"/>
</dbReference>
<dbReference type="GO" id="GO:0043130">
    <property type="term" value="F:ubiquitin binding"/>
    <property type="evidence" value="ECO:0007669"/>
    <property type="project" value="EnsemblFungi"/>
</dbReference>
<dbReference type="CDD" id="cd05479">
    <property type="entry name" value="RP_DDI"/>
    <property type="match status" value="1"/>
</dbReference>
<dbReference type="GO" id="GO:0030674">
    <property type="term" value="F:protein-macromolecule adaptor activity"/>
    <property type="evidence" value="ECO:0007669"/>
    <property type="project" value="EnsemblFungi"/>
</dbReference>
<dbReference type="InterPro" id="IPR021109">
    <property type="entry name" value="Peptidase_aspartic_dom_sf"/>
</dbReference>
<dbReference type="Gene3D" id="3.10.20.90">
    <property type="entry name" value="Phosphatidylinositol 3-kinase Catalytic Subunit, Chain A, domain 1"/>
    <property type="match status" value="1"/>
</dbReference>
<gene>
    <name evidence="9" type="ORF">LADA_0A05028G</name>
</gene>
<dbReference type="GO" id="GO:0009306">
    <property type="term" value="P:protein secretion"/>
    <property type="evidence" value="ECO:0007669"/>
    <property type="project" value="EnsemblFungi"/>
</dbReference>
<evidence type="ECO:0000313" key="9">
    <source>
        <dbReference type="EMBL" id="SCU78314.1"/>
    </source>
</evidence>
<comment type="subcellular location">
    <subcellularLocation>
        <location evidence="1">Cytoplasm</location>
    </subcellularLocation>
</comment>
<dbReference type="FunFam" id="2.40.70.10:FF:000072">
    <property type="entry name" value="DNA damage-inducible protein"/>
    <property type="match status" value="1"/>
</dbReference>
<dbReference type="CDD" id="cd14309">
    <property type="entry name" value="UBA_scDdi1_like"/>
    <property type="match status" value="1"/>
</dbReference>
<dbReference type="Gene3D" id="1.10.8.10">
    <property type="entry name" value="DNA helicase RuvA subunit, C-terminal domain"/>
    <property type="match status" value="1"/>
</dbReference>
<dbReference type="Gene3D" id="2.40.70.10">
    <property type="entry name" value="Acid Proteases"/>
    <property type="match status" value="1"/>
</dbReference>
<dbReference type="GO" id="GO:1904855">
    <property type="term" value="F:proteasome regulatory particle binding"/>
    <property type="evidence" value="ECO:0007669"/>
    <property type="project" value="EnsemblFungi"/>
</dbReference>
<dbReference type="InterPro" id="IPR009060">
    <property type="entry name" value="UBA-like_sf"/>
</dbReference>
<evidence type="ECO:0000256" key="4">
    <source>
        <dbReference type="ARBA" id="ARBA00022490"/>
    </source>
</evidence>
<evidence type="ECO:0000256" key="2">
    <source>
        <dbReference type="ARBA" id="ARBA00009136"/>
    </source>
</evidence>
<dbReference type="PANTHER" id="PTHR12917">
    <property type="entry name" value="ASPARTYL PROTEASE DDI-RELATED"/>
    <property type="match status" value="1"/>
</dbReference>
<keyword evidence="4" id="KW-0963">Cytoplasm</keyword>
<dbReference type="InterPro" id="IPR015940">
    <property type="entry name" value="UBA"/>
</dbReference>
<evidence type="ECO:0000256" key="1">
    <source>
        <dbReference type="ARBA" id="ARBA00004496"/>
    </source>
</evidence>
<feature type="domain" description="UBA" evidence="8">
    <location>
        <begin position="364"/>
        <end position="406"/>
    </location>
</feature>
<dbReference type="STRING" id="1266660.A0A1G4IPC3"/>
<dbReference type="PANTHER" id="PTHR12917:SF1">
    <property type="entry name" value="AT13091P"/>
    <property type="match status" value="1"/>
</dbReference>
<keyword evidence="5" id="KW-0645">Protease</keyword>
<dbReference type="GO" id="GO:0045740">
    <property type="term" value="P:positive regulation of DNA replication"/>
    <property type="evidence" value="ECO:0007669"/>
    <property type="project" value="EnsemblFungi"/>
</dbReference>
<protein>
    <recommendedName>
        <fullName evidence="3">DNA damage-inducible protein 1</fullName>
    </recommendedName>
</protein>
<proteinExistence type="inferred from homology"/>
<dbReference type="GO" id="GO:0036435">
    <property type="term" value="F:K48-linked polyubiquitin modification-dependent protein binding"/>
    <property type="evidence" value="ECO:0007669"/>
    <property type="project" value="EnsemblFungi"/>
</dbReference>
<accession>A0A1G4IPC3</accession>